<proteinExistence type="predicted"/>
<keyword evidence="5" id="KW-1185">Reference proteome</keyword>
<comment type="caution">
    <text evidence="4">The sequence shown here is derived from an EMBL/GenBank/DDBJ whole genome shotgun (WGS) entry which is preliminary data.</text>
</comment>
<feature type="region of interest" description="Disordered" evidence="1">
    <location>
        <begin position="220"/>
        <end position="241"/>
    </location>
</feature>
<evidence type="ECO:0000256" key="2">
    <source>
        <dbReference type="SAM" id="SignalP"/>
    </source>
</evidence>
<evidence type="ECO:0000256" key="1">
    <source>
        <dbReference type="SAM" id="MobiDB-lite"/>
    </source>
</evidence>
<feature type="compositionally biased region" description="Basic and acidic residues" evidence="1">
    <location>
        <begin position="229"/>
        <end position="241"/>
    </location>
</feature>
<dbReference type="InterPro" id="IPR005543">
    <property type="entry name" value="PASTA_dom"/>
</dbReference>
<dbReference type="SMART" id="SM00894">
    <property type="entry name" value="Excalibur"/>
    <property type="match status" value="1"/>
</dbReference>
<feature type="chain" id="PRO_5046194963" evidence="2">
    <location>
        <begin position="35"/>
        <end position="241"/>
    </location>
</feature>
<evidence type="ECO:0000313" key="4">
    <source>
        <dbReference type="EMBL" id="MDP9890831.1"/>
    </source>
</evidence>
<dbReference type="PROSITE" id="PS51178">
    <property type="entry name" value="PASTA"/>
    <property type="match status" value="1"/>
</dbReference>
<dbReference type="Proteomes" id="UP001226577">
    <property type="component" value="Unassembled WGS sequence"/>
</dbReference>
<accession>A0ABT9S187</accession>
<evidence type="ECO:0000259" key="3">
    <source>
        <dbReference type="PROSITE" id="PS51178"/>
    </source>
</evidence>
<dbReference type="EMBL" id="JAUSRE010000040">
    <property type="protein sequence ID" value="MDP9890831.1"/>
    <property type="molecule type" value="Genomic_DNA"/>
</dbReference>
<dbReference type="Pfam" id="PF05901">
    <property type="entry name" value="Excalibur"/>
    <property type="match status" value="1"/>
</dbReference>
<dbReference type="PROSITE" id="PS51257">
    <property type="entry name" value="PROKAR_LIPOPROTEIN"/>
    <property type="match status" value="1"/>
</dbReference>
<dbReference type="CDD" id="cd06577">
    <property type="entry name" value="PASTA_pknB"/>
    <property type="match status" value="1"/>
</dbReference>
<protein>
    <submittedName>
        <fullName evidence="4">Chemotaxis protein histidine kinase CheA</fullName>
    </submittedName>
</protein>
<dbReference type="Gene3D" id="3.30.10.20">
    <property type="match status" value="1"/>
</dbReference>
<name>A0ABT9S187_9MICC</name>
<keyword evidence="4" id="KW-0418">Kinase</keyword>
<keyword evidence="4" id="KW-0808">Transferase</keyword>
<sequence>MKEQFSTAAGRLKKTLALAVLAGLMLTGCGGKQAATQPTATATATSVSATTDMVTVPGVLNLTLDKATDQLEKLGFKVEAADTAHGKSIDIKKNWQVMSQDPASGAQAPKGSPVRLGVKSLDDLAAEKAAADKAAADKAASEKAAAAKAAADKAAADKAAADQAAAAKAATDQAAADQAAAAQQAAQAPAPAPVSVPAAPAAAYYANCTAAKAAGAAPLYRGQPGYRSALDRDGDGVACER</sequence>
<evidence type="ECO:0000313" key="5">
    <source>
        <dbReference type="Proteomes" id="UP001226577"/>
    </source>
</evidence>
<dbReference type="GO" id="GO:0016301">
    <property type="term" value="F:kinase activity"/>
    <property type="evidence" value="ECO:0007669"/>
    <property type="project" value="UniProtKB-KW"/>
</dbReference>
<feature type="domain" description="PASTA" evidence="3">
    <location>
        <begin position="50"/>
        <end position="120"/>
    </location>
</feature>
<keyword evidence="2" id="KW-0732">Signal</keyword>
<organism evidence="4 5">
    <name type="scientific">Pseudarthrobacter enclensis</name>
    <dbReference type="NCBI Taxonomy" id="993070"/>
    <lineage>
        <taxon>Bacteria</taxon>
        <taxon>Bacillati</taxon>
        <taxon>Actinomycetota</taxon>
        <taxon>Actinomycetes</taxon>
        <taxon>Micrococcales</taxon>
        <taxon>Micrococcaceae</taxon>
        <taxon>Pseudarthrobacter</taxon>
    </lineage>
</organism>
<dbReference type="SMART" id="SM00740">
    <property type="entry name" value="PASTA"/>
    <property type="match status" value="1"/>
</dbReference>
<dbReference type="InterPro" id="IPR008613">
    <property type="entry name" value="Excalibur_Ca-bd_domain"/>
</dbReference>
<reference evidence="4 5" key="1">
    <citation type="submission" date="2023-07" db="EMBL/GenBank/DDBJ databases">
        <title>Sorghum-associated microbial communities from plants grown in Nebraska, USA.</title>
        <authorList>
            <person name="Schachtman D."/>
        </authorList>
    </citation>
    <scope>NUCLEOTIDE SEQUENCE [LARGE SCALE GENOMIC DNA]</scope>
    <source>
        <strain evidence="4 5">CC222</strain>
    </source>
</reference>
<feature type="signal peptide" evidence="2">
    <location>
        <begin position="1"/>
        <end position="34"/>
    </location>
</feature>
<gene>
    <name evidence="4" type="ORF">J2X98_004446</name>
</gene>
<dbReference type="RefSeq" id="WP_307312543.1">
    <property type="nucleotide sequence ID" value="NZ_JAUSRE010000040.1"/>
</dbReference>
<dbReference type="Pfam" id="PF03793">
    <property type="entry name" value="PASTA"/>
    <property type="match status" value="1"/>
</dbReference>